<evidence type="ECO:0000259" key="1">
    <source>
        <dbReference type="Pfam" id="PF15565"/>
    </source>
</evidence>
<evidence type="ECO:0000313" key="2">
    <source>
        <dbReference type="EMBL" id="RON99430.1"/>
    </source>
</evidence>
<comment type="caution">
    <text evidence="2">The sequence shown here is derived from an EMBL/GenBank/DDBJ whole genome shotgun (WGS) entry which is preliminary data.</text>
</comment>
<dbReference type="RefSeq" id="WP_123419433.1">
    <property type="nucleotide sequence ID" value="NZ_MOCA01000006.1"/>
</dbReference>
<proteinExistence type="predicted"/>
<feature type="domain" description="Immunity protein 30" evidence="1">
    <location>
        <begin position="13"/>
        <end position="106"/>
    </location>
</feature>
<reference evidence="2 3" key="1">
    <citation type="submission" date="2016-10" db="EMBL/GenBank/DDBJ databases">
        <title>Comparative genome analysis of multiple Pseudomonas spp. focuses on biocontrol and plant growth promoting traits.</title>
        <authorList>
            <person name="Tao X.-Y."/>
            <person name="Taylor C.G."/>
        </authorList>
    </citation>
    <scope>NUCLEOTIDE SEQUENCE [LARGE SCALE GENOMIC DNA]</scope>
    <source>
        <strain evidence="2 3">36B3</strain>
    </source>
</reference>
<organism evidence="2 3">
    <name type="scientific">Pseudomonas moraviensis</name>
    <dbReference type="NCBI Taxonomy" id="321662"/>
    <lineage>
        <taxon>Bacteria</taxon>
        <taxon>Pseudomonadati</taxon>
        <taxon>Pseudomonadota</taxon>
        <taxon>Gammaproteobacteria</taxon>
        <taxon>Pseudomonadales</taxon>
        <taxon>Pseudomonadaceae</taxon>
        <taxon>Pseudomonas</taxon>
    </lineage>
</organism>
<evidence type="ECO:0000313" key="3">
    <source>
        <dbReference type="Proteomes" id="UP000284207"/>
    </source>
</evidence>
<sequence>MPLISELKKHSKFKSQADVKCFSEIVQKMALTKDNKYISVILSYLDDDSENIDLMKVLIGMAESFNSADYLQSVLDMTETLNKLAPDWLEYITYRITNSEAYTNTYKTLLKSHPNSNLIKSYLMNFSKINPEKNTIIRSILEDDS</sequence>
<dbReference type="EMBL" id="MOCA01000006">
    <property type="protein sequence ID" value="RON99430.1"/>
    <property type="molecule type" value="Genomic_DNA"/>
</dbReference>
<accession>A0A423NMJ8</accession>
<dbReference type="Pfam" id="PF15565">
    <property type="entry name" value="Imm30"/>
    <property type="match status" value="1"/>
</dbReference>
<protein>
    <recommendedName>
        <fullName evidence="1">Immunity protein 30 domain-containing protein</fullName>
    </recommendedName>
</protein>
<gene>
    <name evidence="2" type="ORF">BK674_18500</name>
</gene>
<dbReference type="Proteomes" id="UP000284207">
    <property type="component" value="Unassembled WGS sequence"/>
</dbReference>
<name>A0A423NMJ8_9PSED</name>
<dbReference type="InterPro" id="IPR029084">
    <property type="entry name" value="Imm30"/>
</dbReference>
<dbReference type="AlphaFoldDB" id="A0A423NMJ8"/>